<proteinExistence type="predicted"/>
<protein>
    <submittedName>
        <fullName evidence="1">Uncharacterized protein</fullName>
    </submittedName>
</protein>
<gene>
    <name evidence="1" type="ORF">SAMN05216186_102263</name>
</gene>
<reference evidence="1 2" key="1">
    <citation type="submission" date="2016-10" db="EMBL/GenBank/DDBJ databases">
        <authorList>
            <person name="de Groot N.N."/>
        </authorList>
    </citation>
    <scope>NUCLEOTIDE SEQUENCE [LARGE SCALE GENOMIC DNA]</scope>
    <source>
        <strain evidence="1 2">JCM 21544</strain>
    </source>
</reference>
<evidence type="ECO:0000313" key="1">
    <source>
        <dbReference type="EMBL" id="SDJ66498.1"/>
    </source>
</evidence>
<keyword evidence="2" id="KW-1185">Reference proteome</keyword>
<dbReference type="AlphaFoldDB" id="A0A1G8VKA0"/>
<organism evidence="1 2">
    <name type="scientific">Pseudomonas indica</name>
    <dbReference type="NCBI Taxonomy" id="137658"/>
    <lineage>
        <taxon>Bacteria</taxon>
        <taxon>Pseudomonadati</taxon>
        <taxon>Pseudomonadota</taxon>
        <taxon>Gammaproteobacteria</taxon>
        <taxon>Pseudomonadales</taxon>
        <taxon>Pseudomonadaceae</taxon>
        <taxon>Pseudomonas</taxon>
    </lineage>
</organism>
<dbReference type="STRING" id="137658.SAMN05216186_102263"/>
<dbReference type="EMBL" id="FNFD01000002">
    <property type="protein sequence ID" value="SDJ66498.1"/>
    <property type="molecule type" value="Genomic_DNA"/>
</dbReference>
<dbReference type="RefSeq" id="WP_255251334.1">
    <property type="nucleotide sequence ID" value="NZ_CBKZNZ010000086.1"/>
</dbReference>
<name>A0A1G8VKA0_9PSED</name>
<dbReference type="Proteomes" id="UP000198706">
    <property type="component" value="Unassembled WGS sequence"/>
</dbReference>
<accession>A0A1G8VKA0</accession>
<sequence>MKLFYPLIWGCVLASVLSLASGVALSLTTAPSATPAAGQTSAVR</sequence>
<evidence type="ECO:0000313" key="2">
    <source>
        <dbReference type="Proteomes" id="UP000198706"/>
    </source>
</evidence>